<feature type="compositionally biased region" description="Basic and acidic residues" evidence="1">
    <location>
        <begin position="323"/>
        <end position="333"/>
    </location>
</feature>
<dbReference type="AlphaFoldDB" id="A0A7S3MGJ7"/>
<organism evidence="3">
    <name type="scientific">Spumella elongata</name>
    <dbReference type="NCBI Taxonomy" id="89044"/>
    <lineage>
        <taxon>Eukaryota</taxon>
        <taxon>Sar</taxon>
        <taxon>Stramenopiles</taxon>
        <taxon>Ochrophyta</taxon>
        <taxon>Chrysophyceae</taxon>
        <taxon>Chromulinales</taxon>
        <taxon>Chromulinaceae</taxon>
        <taxon>Spumella</taxon>
    </lineage>
</organism>
<evidence type="ECO:0000256" key="2">
    <source>
        <dbReference type="SAM" id="Phobius"/>
    </source>
</evidence>
<evidence type="ECO:0000256" key="1">
    <source>
        <dbReference type="SAM" id="MobiDB-lite"/>
    </source>
</evidence>
<feature type="compositionally biased region" description="Polar residues" evidence="1">
    <location>
        <begin position="20"/>
        <end position="35"/>
    </location>
</feature>
<feature type="region of interest" description="Disordered" evidence="1">
    <location>
        <begin position="174"/>
        <end position="275"/>
    </location>
</feature>
<feature type="region of interest" description="Disordered" evidence="1">
    <location>
        <begin position="636"/>
        <end position="830"/>
    </location>
</feature>
<keyword evidence="2" id="KW-0472">Membrane</keyword>
<gene>
    <name evidence="3" type="ORF">SELO1098_LOCUS32257</name>
</gene>
<feature type="compositionally biased region" description="Basic and acidic residues" evidence="1">
    <location>
        <begin position="685"/>
        <end position="699"/>
    </location>
</feature>
<feature type="region of interest" description="Disordered" evidence="1">
    <location>
        <begin position="1"/>
        <end position="36"/>
    </location>
</feature>
<feature type="transmembrane region" description="Helical" evidence="2">
    <location>
        <begin position="883"/>
        <end position="902"/>
    </location>
</feature>
<name>A0A7S3MGJ7_9STRA</name>
<feature type="transmembrane region" description="Helical" evidence="2">
    <location>
        <begin position="964"/>
        <end position="983"/>
    </location>
</feature>
<feature type="compositionally biased region" description="Basic and acidic residues" evidence="1">
    <location>
        <begin position="792"/>
        <end position="804"/>
    </location>
</feature>
<dbReference type="EMBL" id="HBIC01062778">
    <property type="protein sequence ID" value="CAE0303399.1"/>
    <property type="molecule type" value="Transcribed_RNA"/>
</dbReference>
<feature type="transmembrane region" description="Helical" evidence="2">
    <location>
        <begin position="1012"/>
        <end position="1033"/>
    </location>
</feature>
<protein>
    <submittedName>
        <fullName evidence="3">Uncharacterized protein</fullName>
    </submittedName>
</protein>
<proteinExistence type="predicted"/>
<feature type="compositionally biased region" description="Acidic residues" evidence="1">
    <location>
        <begin position="540"/>
        <end position="551"/>
    </location>
</feature>
<keyword evidence="2" id="KW-1133">Transmembrane helix</keyword>
<feature type="region of interest" description="Disordered" evidence="1">
    <location>
        <begin position="527"/>
        <end position="554"/>
    </location>
</feature>
<evidence type="ECO:0000313" key="3">
    <source>
        <dbReference type="EMBL" id="CAE0303399.1"/>
    </source>
</evidence>
<feature type="compositionally biased region" description="Basic and acidic residues" evidence="1">
    <location>
        <begin position="737"/>
        <end position="785"/>
    </location>
</feature>
<feature type="compositionally biased region" description="Basic residues" evidence="1">
    <location>
        <begin position="203"/>
        <end position="219"/>
    </location>
</feature>
<accession>A0A7S3MGJ7</accession>
<feature type="compositionally biased region" description="Basic residues" evidence="1">
    <location>
        <begin position="700"/>
        <end position="713"/>
    </location>
</feature>
<feature type="compositionally biased region" description="Pro residues" evidence="1">
    <location>
        <begin position="806"/>
        <end position="821"/>
    </location>
</feature>
<feature type="compositionally biased region" description="Basic and acidic residues" evidence="1">
    <location>
        <begin position="174"/>
        <end position="193"/>
    </location>
</feature>
<feature type="region of interest" description="Disordered" evidence="1">
    <location>
        <begin position="320"/>
        <end position="388"/>
    </location>
</feature>
<feature type="compositionally biased region" description="Acidic residues" evidence="1">
    <location>
        <begin position="662"/>
        <end position="684"/>
    </location>
</feature>
<feature type="compositionally biased region" description="Low complexity" evidence="1">
    <location>
        <begin position="1050"/>
        <end position="1060"/>
    </location>
</feature>
<reference evidence="3" key="1">
    <citation type="submission" date="2021-01" db="EMBL/GenBank/DDBJ databases">
        <authorList>
            <person name="Corre E."/>
            <person name="Pelletier E."/>
            <person name="Niang G."/>
            <person name="Scheremetjew M."/>
            <person name="Finn R."/>
            <person name="Kale V."/>
            <person name="Holt S."/>
            <person name="Cochrane G."/>
            <person name="Meng A."/>
            <person name="Brown T."/>
            <person name="Cohen L."/>
        </authorList>
    </citation>
    <scope>NUCLEOTIDE SEQUENCE</scope>
    <source>
        <strain evidence="3">CCAP 955/1</strain>
    </source>
</reference>
<sequence>MKLDSLPTEAGAASVAPSGRDNQNSDRTSMDSTSPAGIPFGLAYNVPDGFEEDQKIIRSEMMFFNTPLTEKYSAEVYGAVRNIQDQCTADYRAFCPTSAPYINLNSLMAQLLIPMDDQRIFRGRRLKSSELKTGADYVRYLRSFYAPFNLHLLGNAHPLSAAVYRDPETGKFKAVESTRERMPVPNKEIKATKPETQQVQVRSHVHSVPKTEHHHHHGRRLNEEAKSSTGRKAAPGWKPPASASSSEPSNKAIKPANPEPQVQVQAQAQGHHATANSYAHTVRKVEHHDHMHRQLRVGAPGWHQPPAPAAVSGAHTVVAPPPMEKKASEDHHNGRMAAPGWKQPVAASEPSDKAIKPTNPEPQAQGQGPPRALRTGAPGWHQPPSVSAVSAVPAAAPLVGGPAVDVMAEEASEAHIEPAFLKSLDDTQELPRSVAGPCSKPFQGQAGQQPLSVAGFRPTSLFFSPGGFFFRQQQQQVAEGQDQQQQGQVQGQAPIGSDFRSFILDFFSGRDASLSFATSNTTPLTISVQHRANKQRASGDDDSGATGDDEAAATAQDDGSYYSYYSYDDDGANYSYDDALFLTDDDDRDAVDDATGADDDDFFAQRFFLPPNPPSLPAAADAAKPLVGPLKLTVRPSSDVHSRLAQRVAARREHKEEGGASSEEEEEEEGEDEGEGEGEDSDGSGDEKDDHEHHGDDHKHEHRHSTKVLKGIKARLSSLVHGKQHSSEHANSQQHMEMLDHHDRDHDHHDRPKRGGGDRDKGDHDHDRDHHHDHQDHDRDRDDPRNGGPHGPPKDDDRDPDTPSHRGPPPPPPHHPPLPPVPEDHSFSGNLGFGADGDMCMYRAMSQGRVSQPCVGAVSELYELRAQYWEESQQPQDFHHHHGLGLLILGVVLLVCTVRRIYAVRYEKKVRSLLTALHTHPHLKSSIEAETGVEVPVPVPAGTCCVGANTDGNSGVTLAKAGKVLAFAVLIFAVSFAVSFSSLEITMHVVNEMDKHAPEDPNTGEPAFTSPLAALFVLFFVCTAELTVLALLVRGVKACFKRRAESAAAANSASTSSPSAPFDPRGPSSRSSRLSQHAQQILASLPPALFGRPRPQQAADGYSPLLGEESMHGGHEMTSVRMSAYPAQHASQQAQQGQQGQQYVPVYVPVGPVTASPIGVHSINMV</sequence>
<feature type="compositionally biased region" description="Low complexity" evidence="1">
    <location>
        <begin position="239"/>
        <end position="249"/>
    </location>
</feature>
<feature type="region of interest" description="Disordered" evidence="1">
    <location>
        <begin position="1050"/>
        <end position="1112"/>
    </location>
</feature>
<keyword evidence="2" id="KW-0812">Transmembrane</keyword>